<feature type="domain" description="Sialidase" evidence="5">
    <location>
        <begin position="74"/>
        <end position="353"/>
    </location>
</feature>
<dbReference type="EC" id="3.2.1.18" evidence="3"/>
<dbReference type="Gene3D" id="2.120.10.10">
    <property type="match status" value="1"/>
</dbReference>
<keyword evidence="4" id="KW-0732">Signal</keyword>
<dbReference type="EMBL" id="JBHUJB010000073">
    <property type="protein sequence ID" value="MFD2160205.1"/>
    <property type="molecule type" value="Genomic_DNA"/>
</dbReference>
<dbReference type="RefSeq" id="WP_377086937.1">
    <property type="nucleotide sequence ID" value="NZ_JBHSJL010000014.1"/>
</dbReference>
<evidence type="ECO:0000256" key="3">
    <source>
        <dbReference type="ARBA" id="ARBA00012733"/>
    </source>
</evidence>
<evidence type="ECO:0000256" key="1">
    <source>
        <dbReference type="ARBA" id="ARBA00000427"/>
    </source>
</evidence>
<dbReference type="Pfam" id="PF13088">
    <property type="entry name" value="BNR_2"/>
    <property type="match status" value="1"/>
</dbReference>
<comment type="catalytic activity">
    <reaction evidence="1">
        <text>Hydrolysis of alpha-(2-&gt;3)-, alpha-(2-&gt;6)-, alpha-(2-&gt;8)- glycosidic linkages of terminal sialic acid residues in oligosaccharides, glycoproteins, glycolipids, colominic acid and synthetic substrates.</text>
        <dbReference type="EC" id="3.2.1.18"/>
    </reaction>
</comment>
<comment type="similarity">
    <text evidence="2">Belongs to the glycosyl hydrolase 33 family.</text>
</comment>
<evidence type="ECO:0000256" key="2">
    <source>
        <dbReference type="ARBA" id="ARBA00009348"/>
    </source>
</evidence>
<organism evidence="6 7">
    <name type="scientific">Rubritalea tangerina</name>
    <dbReference type="NCBI Taxonomy" id="430798"/>
    <lineage>
        <taxon>Bacteria</taxon>
        <taxon>Pseudomonadati</taxon>
        <taxon>Verrucomicrobiota</taxon>
        <taxon>Verrucomicrobiia</taxon>
        <taxon>Verrucomicrobiales</taxon>
        <taxon>Rubritaleaceae</taxon>
        <taxon>Rubritalea</taxon>
    </lineage>
</organism>
<reference evidence="7" key="1">
    <citation type="journal article" date="2019" name="Int. J. Syst. Evol. Microbiol.">
        <title>The Global Catalogue of Microorganisms (GCM) 10K type strain sequencing project: providing services to taxonomists for standard genome sequencing and annotation.</title>
        <authorList>
            <consortium name="The Broad Institute Genomics Platform"/>
            <consortium name="The Broad Institute Genome Sequencing Center for Infectious Disease"/>
            <person name="Wu L."/>
            <person name="Ma J."/>
        </authorList>
    </citation>
    <scope>NUCLEOTIDE SEQUENCE [LARGE SCALE GENOMIC DNA]</scope>
    <source>
        <strain evidence="7">CCUG 57942</strain>
    </source>
</reference>
<gene>
    <name evidence="6" type="ORF">ACFSW8_14980</name>
</gene>
<dbReference type="CDD" id="cd15482">
    <property type="entry name" value="Sialidase_non-viral"/>
    <property type="match status" value="1"/>
</dbReference>
<keyword evidence="7" id="KW-1185">Reference proteome</keyword>
<dbReference type="InterPro" id="IPR036278">
    <property type="entry name" value="Sialidase_sf"/>
</dbReference>
<protein>
    <recommendedName>
        <fullName evidence="3">exo-alpha-sialidase</fullName>
        <ecNumber evidence="3">3.2.1.18</ecNumber>
    </recommendedName>
</protein>
<dbReference type="InterPro" id="IPR011040">
    <property type="entry name" value="Sialidase"/>
</dbReference>
<evidence type="ECO:0000259" key="5">
    <source>
        <dbReference type="Pfam" id="PF13088"/>
    </source>
</evidence>
<sequence length="384" mass="42660">MKSILTILALSAITSLAETVKTDYPLIKNAHREVIFPQGDGGSKFFRIPAIVTAMNGDLIAVIDARRNTTRDMQHTGNIDIAIKRSSDNGDTWTDIDFITNFPEGEVGSDPALIVDKTTGEIFCFYNYLDHNTEFNKKRPSKTAVDYRHYVQSSKDNGKTWSKPKDIRDQIMPDHVKPRDFVFITSGRGIQTASGDLVHTIAHVGKGGYLFGSKDHGKTWGAYKNTASFSPANECKVIELSDGSLMINARNNGSKFRYVHQSNDGAQSWTGHKDTNLPDPGCNAEPFVYTLKKDGFAKNRLLFVNAHSQKGRKNLVLSISYDDGKTWSHKKCIEQGPSAYSAITACKNGDIAIFFENGKKMTFVRVSLDDLTDGKDKLTIPYKL</sequence>
<feature type="signal peptide" evidence="4">
    <location>
        <begin position="1"/>
        <end position="17"/>
    </location>
</feature>
<dbReference type="SUPFAM" id="SSF50939">
    <property type="entry name" value="Sialidases"/>
    <property type="match status" value="1"/>
</dbReference>
<dbReference type="Proteomes" id="UP001597389">
    <property type="component" value="Unassembled WGS sequence"/>
</dbReference>
<evidence type="ECO:0000313" key="7">
    <source>
        <dbReference type="Proteomes" id="UP001597389"/>
    </source>
</evidence>
<dbReference type="PANTHER" id="PTHR10628:SF30">
    <property type="entry name" value="EXO-ALPHA-SIALIDASE"/>
    <property type="match status" value="1"/>
</dbReference>
<evidence type="ECO:0000256" key="4">
    <source>
        <dbReference type="SAM" id="SignalP"/>
    </source>
</evidence>
<comment type="caution">
    <text evidence="6">The sequence shown here is derived from an EMBL/GenBank/DDBJ whole genome shotgun (WGS) entry which is preliminary data.</text>
</comment>
<dbReference type="InterPro" id="IPR026856">
    <property type="entry name" value="Sialidase_fam"/>
</dbReference>
<proteinExistence type="inferred from homology"/>
<dbReference type="PANTHER" id="PTHR10628">
    <property type="entry name" value="SIALIDASE"/>
    <property type="match status" value="1"/>
</dbReference>
<name>A0ABW4ZE90_9BACT</name>
<feature type="chain" id="PRO_5047187560" description="exo-alpha-sialidase" evidence="4">
    <location>
        <begin position="18"/>
        <end position="384"/>
    </location>
</feature>
<evidence type="ECO:0000313" key="6">
    <source>
        <dbReference type="EMBL" id="MFD2160205.1"/>
    </source>
</evidence>
<accession>A0ABW4ZE90</accession>